<dbReference type="STRING" id="452652.KSE_43090"/>
<protein>
    <submittedName>
        <fullName evidence="1">Uncharacterized protein</fullName>
    </submittedName>
</protein>
<dbReference type="Proteomes" id="UP000007076">
    <property type="component" value="Chromosome"/>
</dbReference>
<dbReference type="EMBL" id="AP010968">
    <property type="protein sequence ID" value="BAJ30093.1"/>
    <property type="molecule type" value="Genomic_DNA"/>
</dbReference>
<evidence type="ECO:0000313" key="1">
    <source>
        <dbReference type="EMBL" id="BAJ30093.1"/>
    </source>
</evidence>
<dbReference type="AlphaFoldDB" id="E4NF13"/>
<organism evidence="1 2">
    <name type="scientific">Kitasatospora setae (strain ATCC 33774 / DSM 43861 / JCM 3304 / KCC A-0304 / NBRC 14216 / KM-6054)</name>
    <name type="common">Streptomyces setae</name>
    <dbReference type="NCBI Taxonomy" id="452652"/>
    <lineage>
        <taxon>Bacteria</taxon>
        <taxon>Bacillati</taxon>
        <taxon>Actinomycetota</taxon>
        <taxon>Actinomycetes</taxon>
        <taxon>Kitasatosporales</taxon>
        <taxon>Streptomycetaceae</taxon>
        <taxon>Kitasatospora</taxon>
    </lineage>
</organism>
<gene>
    <name evidence="1" type="ordered locus">KSE_43090</name>
</gene>
<reference evidence="1 2" key="1">
    <citation type="journal article" date="2010" name="DNA Res.">
        <title>Genome sequence of Kitasatospora setae NBRC 14216T: an evolutionary snapshot of the family Streptomycetaceae.</title>
        <authorList>
            <person name="Ichikawa N."/>
            <person name="Oguchi A."/>
            <person name="Ikeda H."/>
            <person name="Ishikawa J."/>
            <person name="Kitani S."/>
            <person name="Watanabe Y."/>
            <person name="Nakamura S."/>
            <person name="Katano Y."/>
            <person name="Kishi E."/>
            <person name="Sasagawa M."/>
            <person name="Ankai A."/>
            <person name="Fukui S."/>
            <person name="Hashimoto Y."/>
            <person name="Kamata S."/>
            <person name="Otoguro M."/>
            <person name="Tanikawa S."/>
            <person name="Nihira T."/>
            <person name="Horinouchi S."/>
            <person name="Ohnishi Y."/>
            <person name="Hayakawa M."/>
            <person name="Kuzuyama T."/>
            <person name="Arisawa A."/>
            <person name="Nomoto F."/>
            <person name="Miura H."/>
            <person name="Takahashi Y."/>
            <person name="Fujita N."/>
        </authorList>
    </citation>
    <scope>NUCLEOTIDE SEQUENCE [LARGE SCALE GENOMIC DNA]</scope>
    <source>
        <strain evidence="2">ATCC 33774 / DSM 43861 / JCM 3304 / KCC A-0304 / NBRC 14216 / KM-6054</strain>
    </source>
</reference>
<proteinExistence type="predicted"/>
<dbReference type="KEGG" id="ksk:KSE_43090"/>
<evidence type="ECO:0000313" key="2">
    <source>
        <dbReference type="Proteomes" id="UP000007076"/>
    </source>
</evidence>
<dbReference type="HOGENOM" id="CLU_178593_0_0_11"/>
<sequence length="86" mass="9578">MTLEFIGIDPETQQQGSPTVWVDAEQKELVFLGWKASPALKEQCEQNTAPGHATEIPENEDVIRFPTRMIPILREACDAAERAGLL</sequence>
<keyword evidence="2" id="KW-1185">Reference proteome</keyword>
<name>E4NF13_KITSK</name>
<dbReference type="RefSeq" id="WP_014137393.1">
    <property type="nucleotide sequence ID" value="NC_016109.1"/>
</dbReference>
<dbReference type="eggNOG" id="ENOG5034A3R">
    <property type="taxonomic scope" value="Bacteria"/>
</dbReference>
<accession>E4NF13</accession>